<accession>A0A6A3LD08</accession>
<name>A0A6A3LD08_9STRA</name>
<dbReference type="EMBL" id="QXFV01001141">
    <property type="protein sequence ID" value="KAE9013974.1"/>
    <property type="molecule type" value="Genomic_DNA"/>
</dbReference>
<evidence type="ECO:0000313" key="3">
    <source>
        <dbReference type="Proteomes" id="UP000429607"/>
    </source>
</evidence>
<dbReference type="AlphaFoldDB" id="A0A6A3LD08"/>
<protein>
    <submittedName>
        <fullName evidence="2">Uncharacterized protein</fullName>
    </submittedName>
</protein>
<gene>
    <name evidence="2" type="ORF">PR001_g15256</name>
</gene>
<feature type="compositionally biased region" description="Polar residues" evidence="1">
    <location>
        <begin position="119"/>
        <end position="130"/>
    </location>
</feature>
<feature type="compositionally biased region" description="Low complexity" evidence="1">
    <location>
        <begin position="77"/>
        <end position="87"/>
    </location>
</feature>
<feature type="region of interest" description="Disordered" evidence="1">
    <location>
        <begin position="63"/>
        <end position="130"/>
    </location>
</feature>
<proteinExistence type="predicted"/>
<comment type="caution">
    <text evidence="2">The sequence shown here is derived from an EMBL/GenBank/DDBJ whole genome shotgun (WGS) entry which is preliminary data.</text>
</comment>
<evidence type="ECO:0000256" key="1">
    <source>
        <dbReference type="SAM" id="MobiDB-lite"/>
    </source>
</evidence>
<organism evidence="2 3">
    <name type="scientific">Phytophthora rubi</name>
    <dbReference type="NCBI Taxonomy" id="129364"/>
    <lineage>
        <taxon>Eukaryota</taxon>
        <taxon>Sar</taxon>
        <taxon>Stramenopiles</taxon>
        <taxon>Oomycota</taxon>
        <taxon>Peronosporomycetes</taxon>
        <taxon>Peronosporales</taxon>
        <taxon>Peronosporaceae</taxon>
        <taxon>Phytophthora</taxon>
    </lineage>
</organism>
<sequence length="130" mass="13094">MCTLEILDQRKQQAGAERARRGGVCRPRIGVRAGGERRCPASSDDLQTACVKRHTGSACVECRASSGGGGGGRRAEAVVAGVERQASSGGGDGGRRASSGGGGGGRRAGASSGDLEMEGSQSPHISENRI</sequence>
<evidence type="ECO:0000313" key="2">
    <source>
        <dbReference type="EMBL" id="KAE9013974.1"/>
    </source>
</evidence>
<reference evidence="2 3" key="1">
    <citation type="submission" date="2018-09" db="EMBL/GenBank/DDBJ databases">
        <title>Genomic investigation of the strawberry pathogen Phytophthora fragariae indicates pathogenicity is determined by transcriptional variation in three key races.</title>
        <authorList>
            <person name="Adams T.M."/>
            <person name="Armitage A.D."/>
            <person name="Sobczyk M.K."/>
            <person name="Bates H.J."/>
            <person name="Dunwell J.M."/>
            <person name="Nellist C.F."/>
            <person name="Harrison R.J."/>
        </authorList>
    </citation>
    <scope>NUCLEOTIDE SEQUENCE [LARGE SCALE GENOMIC DNA]</scope>
    <source>
        <strain evidence="2 3">SCRP249</strain>
    </source>
</reference>
<dbReference type="Proteomes" id="UP000429607">
    <property type="component" value="Unassembled WGS sequence"/>
</dbReference>